<dbReference type="Proteomes" id="UP000192418">
    <property type="component" value="Unassembled WGS sequence"/>
</dbReference>
<protein>
    <submittedName>
        <fullName evidence="5">Electron transfer flavoprotein alpha subunit</fullName>
    </submittedName>
</protein>
<comment type="cofactor">
    <cofactor evidence="3">
        <name>FAD</name>
        <dbReference type="ChEBI" id="CHEBI:57692"/>
    </cofactor>
    <text evidence="3">Binds 1 FAD per dimer.</text>
</comment>
<organism evidence="5 6">
    <name type="scientific">Desulfocicer vacuolatum DSM 3385</name>
    <dbReference type="NCBI Taxonomy" id="1121400"/>
    <lineage>
        <taxon>Bacteria</taxon>
        <taxon>Pseudomonadati</taxon>
        <taxon>Thermodesulfobacteriota</taxon>
        <taxon>Desulfobacteria</taxon>
        <taxon>Desulfobacterales</taxon>
        <taxon>Desulfobacteraceae</taxon>
        <taxon>Desulfocicer</taxon>
    </lineage>
</organism>
<gene>
    <name evidence="5" type="ORF">SAMN02746065_11161</name>
</gene>
<dbReference type="Pfam" id="PF00766">
    <property type="entry name" value="ETF_alpha"/>
    <property type="match status" value="1"/>
</dbReference>
<keyword evidence="3" id="KW-0285">Flavoprotein</keyword>
<keyword evidence="2" id="KW-0813">Transport</keyword>
<feature type="binding site" evidence="3">
    <location>
        <position position="284"/>
    </location>
    <ligand>
        <name>FAD</name>
        <dbReference type="ChEBI" id="CHEBI:57692"/>
    </ligand>
</feature>
<dbReference type="Pfam" id="PF01012">
    <property type="entry name" value="ETF"/>
    <property type="match status" value="1"/>
</dbReference>
<dbReference type="EMBL" id="FWXY01000011">
    <property type="protein sequence ID" value="SMC82273.1"/>
    <property type="molecule type" value="Genomic_DNA"/>
</dbReference>
<accession>A0A1W2CAP7</accession>
<dbReference type="InterPro" id="IPR029035">
    <property type="entry name" value="DHS-like_NAD/FAD-binding_dom"/>
</dbReference>
<dbReference type="Gene3D" id="3.40.50.1220">
    <property type="entry name" value="TPP-binding domain"/>
    <property type="match status" value="1"/>
</dbReference>
<keyword evidence="6" id="KW-1185">Reference proteome</keyword>
<dbReference type="InterPro" id="IPR001308">
    <property type="entry name" value="ETF_a/FixB"/>
</dbReference>
<feature type="binding site" evidence="3">
    <location>
        <position position="207"/>
    </location>
    <ligand>
        <name>FAD</name>
        <dbReference type="ChEBI" id="CHEBI:57692"/>
    </ligand>
</feature>
<dbReference type="SUPFAM" id="SSF52402">
    <property type="entry name" value="Adenine nucleotide alpha hydrolases-like"/>
    <property type="match status" value="1"/>
</dbReference>
<keyword evidence="3" id="KW-0274">FAD</keyword>
<dbReference type="GO" id="GO:0009055">
    <property type="term" value="F:electron transfer activity"/>
    <property type="evidence" value="ECO:0007669"/>
    <property type="project" value="InterPro"/>
</dbReference>
<dbReference type="Gene3D" id="3.40.50.620">
    <property type="entry name" value="HUPs"/>
    <property type="match status" value="1"/>
</dbReference>
<dbReference type="PANTHER" id="PTHR43153">
    <property type="entry name" value="ELECTRON TRANSFER FLAVOPROTEIN ALPHA"/>
    <property type="match status" value="1"/>
</dbReference>
<dbReference type="AlphaFoldDB" id="A0A1W2CAP7"/>
<name>A0A1W2CAP7_9BACT</name>
<keyword evidence="2" id="KW-0249">Electron transport</keyword>
<dbReference type="SUPFAM" id="SSF52467">
    <property type="entry name" value="DHS-like NAD/FAD-binding domain"/>
    <property type="match status" value="1"/>
</dbReference>
<dbReference type="SMART" id="SM00893">
    <property type="entry name" value="ETF"/>
    <property type="match status" value="1"/>
</dbReference>
<dbReference type="InterPro" id="IPR014729">
    <property type="entry name" value="Rossmann-like_a/b/a_fold"/>
</dbReference>
<evidence type="ECO:0000256" key="2">
    <source>
        <dbReference type="ARBA" id="ARBA00022982"/>
    </source>
</evidence>
<dbReference type="GO" id="GO:0050660">
    <property type="term" value="F:flavin adenine dinucleotide binding"/>
    <property type="evidence" value="ECO:0007669"/>
    <property type="project" value="InterPro"/>
</dbReference>
<dbReference type="PIRSF" id="PIRSF000089">
    <property type="entry name" value="Electra_flavoP_a"/>
    <property type="match status" value="1"/>
</dbReference>
<dbReference type="InterPro" id="IPR014731">
    <property type="entry name" value="ETF_asu_C"/>
</dbReference>
<feature type="binding site" evidence="3">
    <location>
        <begin position="246"/>
        <end position="250"/>
    </location>
    <ligand>
        <name>FAD</name>
        <dbReference type="ChEBI" id="CHEBI:57692"/>
    </ligand>
</feature>
<evidence type="ECO:0000313" key="6">
    <source>
        <dbReference type="Proteomes" id="UP000192418"/>
    </source>
</evidence>
<feature type="domain" description="Electron transfer flavoprotein alpha/beta-subunit N-terminal" evidence="4">
    <location>
        <begin position="4"/>
        <end position="185"/>
    </location>
</feature>
<evidence type="ECO:0000256" key="3">
    <source>
        <dbReference type="PIRSR" id="PIRSR000089-1"/>
    </source>
</evidence>
<dbReference type="GO" id="GO:0033539">
    <property type="term" value="P:fatty acid beta-oxidation using acyl-CoA dehydrogenase"/>
    <property type="evidence" value="ECO:0007669"/>
    <property type="project" value="TreeGrafter"/>
</dbReference>
<evidence type="ECO:0000256" key="1">
    <source>
        <dbReference type="ARBA" id="ARBA00005817"/>
    </source>
</evidence>
<comment type="similarity">
    <text evidence="1">Belongs to the ETF alpha-subunit/FixB family.</text>
</comment>
<proteinExistence type="inferred from homology"/>
<dbReference type="STRING" id="1121400.SAMN02746065_11161"/>
<evidence type="ECO:0000313" key="5">
    <source>
        <dbReference type="EMBL" id="SMC82273.1"/>
    </source>
</evidence>
<dbReference type="InterPro" id="IPR014730">
    <property type="entry name" value="ETF_a/b_N"/>
</dbReference>
<evidence type="ECO:0000259" key="4">
    <source>
        <dbReference type="SMART" id="SM00893"/>
    </source>
</evidence>
<dbReference type="OrthoDB" id="9770286at2"/>
<feature type="binding site" evidence="3">
    <location>
        <begin position="263"/>
        <end position="270"/>
    </location>
    <ligand>
        <name>FAD</name>
        <dbReference type="ChEBI" id="CHEBI:57692"/>
    </ligand>
</feature>
<sequence length="319" mass="34360">MEKTGVVIEIKKGRIKDANLGMIACARAANREVYALILNDTAENFREILEAHGVHAMVEITTGGADHTPWNPEQHTRAIITAMEALHIKALLALTTPMGRELLPRIAAALDAPLVMDCIDVDLEKGLARTTLYSGKTIGTIQVTGSHELFGIRPNVIAPVPVKTKAKMISMPIDTPVSGKFKTVEILPGQSSQTDITEADIIISGGRAMQSKENFDLLFQCAHTMGAAVGASRVAVDMGWVPYTMQVGQTGEKVSPRVYIACGISGSIQHFAGMKMSGMIIAINTNAEAAMVSNCDYFIEGDLFEIVPLLTQRLTQKAK</sequence>
<dbReference type="RefSeq" id="WP_084069498.1">
    <property type="nucleotide sequence ID" value="NZ_FWXY01000011.1"/>
</dbReference>
<feature type="binding site" evidence="3">
    <location>
        <begin position="232"/>
        <end position="233"/>
    </location>
    <ligand>
        <name>FAD</name>
        <dbReference type="ChEBI" id="CHEBI:57692"/>
    </ligand>
</feature>
<dbReference type="PANTHER" id="PTHR43153:SF1">
    <property type="entry name" value="ELECTRON TRANSFER FLAVOPROTEIN SUBUNIT ALPHA, MITOCHONDRIAL"/>
    <property type="match status" value="1"/>
</dbReference>
<reference evidence="5 6" key="1">
    <citation type="submission" date="2017-04" db="EMBL/GenBank/DDBJ databases">
        <authorList>
            <person name="Afonso C.L."/>
            <person name="Miller P.J."/>
            <person name="Scott M.A."/>
            <person name="Spackman E."/>
            <person name="Goraichik I."/>
            <person name="Dimitrov K.M."/>
            <person name="Suarez D.L."/>
            <person name="Swayne D.E."/>
        </authorList>
    </citation>
    <scope>NUCLEOTIDE SEQUENCE [LARGE SCALE GENOMIC DNA]</scope>
    <source>
        <strain evidence="5 6">DSM 3385</strain>
    </source>
</reference>